<feature type="domain" description="CzcB-like barrel-sandwich hybrid" evidence="3">
    <location>
        <begin position="93"/>
        <end position="164"/>
    </location>
</feature>
<dbReference type="Pfam" id="PF25975">
    <property type="entry name" value="CzcB_C"/>
    <property type="match status" value="1"/>
</dbReference>
<accession>A0ABY7AQK4</accession>
<keyword evidence="1" id="KW-0813">Transport</keyword>
<evidence type="ECO:0000256" key="2">
    <source>
        <dbReference type="SAM" id="SignalP"/>
    </source>
</evidence>
<dbReference type="Gene3D" id="2.40.420.20">
    <property type="match status" value="1"/>
</dbReference>
<evidence type="ECO:0000259" key="4">
    <source>
        <dbReference type="Pfam" id="PF25975"/>
    </source>
</evidence>
<dbReference type="InterPro" id="IPR011053">
    <property type="entry name" value="Single_hybrid_motif"/>
</dbReference>
<sequence length="336" mass="36774">MNLINRFNPFLSATRFAQLNLAVLSLGMLAMLSAFSTNASDGHSTENEPHHDQVIIDDKIAEQAGIQTQTVKPGPIGQTITAYGEIVYHPTQVSHVRARFNGVINNVTVDIGDEVKAGQILANIESNESLKPYPLKSPISGIVTDRHANAGELSLQQVLFTIANEKIRWVELKIFPSQQSKVTAGQTVWVHVPTSPSTPNQSLAKPSSQLNTTRLKAKIMHIVPSPQAKPYLIAHLKLVNSETNFHPGLMVTADIVVSQKSANMRVNNHAIQMHEGHKVVFIKKEQAYIARKISIGQQDNLYTEINSGLTAGDVYVSQNSYLIKADLAKSSASHSH</sequence>
<evidence type="ECO:0000259" key="3">
    <source>
        <dbReference type="Pfam" id="PF25973"/>
    </source>
</evidence>
<dbReference type="Pfam" id="PF25973">
    <property type="entry name" value="BSH_CzcB"/>
    <property type="match status" value="1"/>
</dbReference>
<dbReference type="InterPro" id="IPR058647">
    <property type="entry name" value="BSH_CzcB-like"/>
</dbReference>
<evidence type="ECO:0000313" key="5">
    <source>
        <dbReference type="EMBL" id="WAJ71543.1"/>
    </source>
</evidence>
<dbReference type="Gene3D" id="2.40.50.100">
    <property type="match status" value="1"/>
</dbReference>
<feature type="chain" id="PRO_5045543850" evidence="2">
    <location>
        <begin position="40"/>
        <end position="336"/>
    </location>
</feature>
<dbReference type="PANTHER" id="PTHR30097">
    <property type="entry name" value="CATION EFFLUX SYSTEM PROTEIN CUSB"/>
    <property type="match status" value="1"/>
</dbReference>
<reference evidence="5" key="1">
    <citation type="submission" date="2022-10" db="EMBL/GenBank/DDBJ databases">
        <title>Catenovulum adriacola sp. nov. isolated in the Harbour of Susak.</title>
        <authorList>
            <person name="Schoch T."/>
            <person name="Reich S.J."/>
            <person name="Stoeferle S."/>
            <person name="Flaiz M."/>
            <person name="Kazda M."/>
            <person name="Riedel C.U."/>
            <person name="Duerre P."/>
        </authorList>
    </citation>
    <scope>NUCLEOTIDE SEQUENCE</scope>
    <source>
        <strain evidence="5">TS8</strain>
    </source>
</reference>
<dbReference type="PANTHER" id="PTHR30097:SF4">
    <property type="entry name" value="SLR6042 PROTEIN"/>
    <property type="match status" value="1"/>
</dbReference>
<dbReference type="CDD" id="cd06850">
    <property type="entry name" value="biotinyl_domain"/>
    <property type="match status" value="1"/>
</dbReference>
<evidence type="ECO:0000256" key="1">
    <source>
        <dbReference type="ARBA" id="ARBA00022448"/>
    </source>
</evidence>
<feature type="domain" description="CzcB-like C-terminal circularly permuted SH3-like" evidence="4">
    <location>
        <begin position="265"/>
        <end position="324"/>
    </location>
</feature>
<dbReference type="EMBL" id="CP109965">
    <property type="protein sequence ID" value="WAJ71543.1"/>
    <property type="molecule type" value="Genomic_DNA"/>
</dbReference>
<keyword evidence="2" id="KW-0732">Signal</keyword>
<dbReference type="InterPro" id="IPR058649">
    <property type="entry name" value="CzcB_C"/>
</dbReference>
<evidence type="ECO:0000313" key="6">
    <source>
        <dbReference type="Proteomes" id="UP001163726"/>
    </source>
</evidence>
<dbReference type="SUPFAM" id="SSF51230">
    <property type="entry name" value="Single hybrid motif"/>
    <property type="match status" value="1"/>
</dbReference>
<dbReference type="InterPro" id="IPR051909">
    <property type="entry name" value="MFP_Cation_Efflux"/>
</dbReference>
<dbReference type="RefSeq" id="WP_268076098.1">
    <property type="nucleotide sequence ID" value="NZ_CP109965.1"/>
</dbReference>
<protein>
    <submittedName>
        <fullName evidence="5">Efflux RND transporter periplasmic adaptor subunit</fullName>
    </submittedName>
</protein>
<dbReference type="Proteomes" id="UP001163726">
    <property type="component" value="Chromosome"/>
</dbReference>
<proteinExistence type="predicted"/>
<feature type="signal peptide" evidence="2">
    <location>
        <begin position="1"/>
        <end position="39"/>
    </location>
</feature>
<organism evidence="5 6">
    <name type="scientific">Catenovulum adriaticum</name>
    <dbReference type="NCBI Taxonomy" id="2984846"/>
    <lineage>
        <taxon>Bacteria</taxon>
        <taxon>Pseudomonadati</taxon>
        <taxon>Pseudomonadota</taxon>
        <taxon>Gammaproteobacteria</taxon>
        <taxon>Alteromonadales</taxon>
        <taxon>Alteromonadaceae</taxon>
        <taxon>Catenovulum</taxon>
    </lineage>
</organism>
<name>A0ABY7AQK4_9ALTE</name>
<gene>
    <name evidence="5" type="ORF">OLW01_07030</name>
</gene>
<keyword evidence="6" id="KW-1185">Reference proteome</keyword>